<accession>F6DU23</accession>
<protein>
    <submittedName>
        <fullName evidence="1">Uncharacterized protein</fullName>
    </submittedName>
</protein>
<reference evidence="2" key="1">
    <citation type="submission" date="2011-05" db="EMBL/GenBank/DDBJ databases">
        <title>Complete sequence of Desulfotomaculum ruminis DSM 2154.</title>
        <authorList>
            <person name="Lucas S."/>
            <person name="Copeland A."/>
            <person name="Lapidus A."/>
            <person name="Cheng J.-F."/>
            <person name="Goodwin L."/>
            <person name="Pitluck S."/>
            <person name="Lu M."/>
            <person name="Detter J.C."/>
            <person name="Han C."/>
            <person name="Tapia R."/>
            <person name="Land M."/>
            <person name="Hauser L."/>
            <person name="Kyrpides N."/>
            <person name="Ivanova N."/>
            <person name="Mikhailova N."/>
            <person name="Pagani I."/>
            <person name="Stams A.J.M."/>
            <person name="Plugge C.M."/>
            <person name="Muyzer G."/>
            <person name="Kuever J."/>
            <person name="Parshina S.N."/>
            <person name="Ivanova A.E."/>
            <person name="Nazina T.N."/>
            <person name="Brambilla E."/>
            <person name="Spring S."/>
            <person name="Klenk H.-P."/>
            <person name="Woyke T."/>
        </authorList>
    </citation>
    <scope>NUCLEOTIDE SEQUENCE [LARGE SCALE GENOMIC DNA]</scope>
    <source>
        <strain evidence="2">ATCC 23193 / DSM 2154 / NCIB 8452 / DL</strain>
    </source>
</reference>
<dbReference type="AlphaFoldDB" id="F6DU23"/>
<name>F6DU23_DESRL</name>
<proteinExistence type="predicted"/>
<gene>
    <name evidence="1" type="ordered locus">Desru_1836</name>
</gene>
<evidence type="ECO:0000313" key="1">
    <source>
        <dbReference type="EMBL" id="AEG60098.1"/>
    </source>
</evidence>
<dbReference type="HOGENOM" id="CLU_2860447_0_0_9"/>
<reference evidence="1 2" key="2">
    <citation type="journal article" date="2012" name="Stand. Genomic Sci.">
        <title>Complete genome sequence of the sulfate-reducing firmicute Desulfotomaculum ruminis type strain (DL(T)).</title>
        <authorList>
            <person name="Spring S."/>
            <person name="Visser M."/>
            <person name="Lu M."/>
            <person name="Copeland A."/>
            <person name="Lapidus A."/>
            <person name="Lucas S."/>
            <person name="Cheng J.F."/>
            <person name="Han C."/>
            <person name="Tapia R."/>
            <person name="Goodwin L.A."/>
            <person name="Pitluck S."/>
            <person name="Ivanova N."/>
            <person name="Land M."/>
            <person name="Hauser L."/>
            <person name="Larimer F."/>
            <person name="Rohde M."/>
            <person name="Goker M."/>
            <person name="Detter J.C."/>
            <person name="Kyrpides N.C."/>
            <person name="Woyke T."/>
            <person name="Schaap P.J."/>
            <person name="Plugge C.M."/>
            <person name="Muyzer G."/>
            <person name="Kuever J."/>
            <person name="Pereira I.A."/>
            <person name="Parshina S.N."/>
            <person name="Bernier-Latmani R."/>
            <person name="Stams A.J."/>
            <person name="Klenk H.P."/>
        </authorList>
    </citation>
    <scope>NUCLEOTIDE SEQUENCE [LARGE SCALE GENOMIC DNA]</scope>
    <source>
        <strain evidence="2">ATCC 23193 / DSM 2154 / NCIB 8452 / DL</strain>
    </source>
</reference>
<dbReference type="KEGG" id="dru:Desru_1836"/>
<keyword evidence="2" id="KW-1185">Reference proteome</keyword>
<organism evidence="1 2">
    <name type="scientific">Desulforamulus ruminis (strain ATCC 23193 / DSM 2154 / NCIMB 8452 / DL)</name>
    <name type="common">Desulfotomaculum ruminis</name>
    <dbReference type="NCBI Taxonomy" id="696281"/>
    <lineage>
        <taxon>Bacteria</taxon>
        <taxon>Bacillati</taxon>
        <taxon>Bacillota</taxon>
        <taxon>Clostridia</taxon>
        <taxon>Eubacteriales</taxon>
        <taxon>Peptococcaceae</taxon>
        <taxon>Desulforamulus</taxon>
    </lineage>
</organism>
<sequence>MPALGAKLKRAFTSERVNTNSICVELVYPFLKDLNGNVPPFEVLPLLRILLCNQTIYSSYVHIE</sequence>
<dbReference type="EMBL" id="CP002780">
    <property type="protein sequence ID" value="AEG60098.1"/>
    <property type="molecule type" value="Genomic_DNA"/>
</dbReference>
<dbReference type="Proteomes" id="UP000009234">
    <property type="component" value="Chromosome"/>
</dbReference>
<evidence type="ECO:0000313" key="2">
    <source>
        <dbReference type="Proteomes" id="UP000009234"/>
    </source>
</evidence>